<dbReference type="AlphaFoldDB" id="A0A1M7UJG7"/>
<keyword evidence="2" id="KW-1185">Reference proteome</keyword>
<gene>
    <name evidence="1" type="ORF">SAMN05444170_5416</name>
</gene>
<organism evidence="1 2">
    <name type="scientific">Bradyrhizobium erythrophlei</name>
    <dbReference type="NCBI Taxonomy" id="1437360"/>
    <lineage>
        <taxon>Bacteria</taxon>
        <taxon>Pseudomonadati</taxon>
        <taxon>Pseudomonadota</taxon>
        <taxon>Alphaproteobacteria</taxon>
        <taxon>Hyphomicrobiales</taxon>
        <taxon>Nitrobacteraceae</taxon>
        <taxon>Bradyrhizobium</taxon>
    </lineage>
</organism>
<name>A0A1M7UJG7_9BRAD</name>
<accession>A0A1M7UJG7</accession>
<evidence type="ECO:0000313" key="2">
    <source>
        <dbReference type="Proteomes" id="UP000184096"/>
    </source>
</evidence>
<sequence>MIDVTLPQLLEKHACHVIPGCAARRRPGIHGTARIGGAMDSGLALARAPE</sequence>
<reference evidence="2" key="1">
    <citation type="submission" date="2016-11" db="EMBL/GenBank/DDBJ databases">
        <authorList>
            <person name="Varghese N."/>
            <person name="Submissions S."/>
        </authorList>
    </citation>
    <scope>NUCLEOTIDE SEQUENCE [LARGE SCALE GENOMIC DNA]</scope>
    <source>
        <strain evidence="2">GAS401</strain>
    </source>
</reference>
<protein>
    <submittedName>
        <fullName evidence="1">Uncharacterized protein</fullName>
    </submittedName>
</protein>
<dbReference type="Proteomes" id="UP000184096">
    <property type="component" value="Chromosome I"/>
</dbReference>
<dbReference type="EMBL" id="LT670849">
    <property type="protein sequence ID" value="SHN83152.1"/>
    <property type="molecule type" value="Genomic_DNA"/>
</dbReference>
<evidence type="ECO:0000313" key="1">
    <source>
        <dbReference type="EMBL" id="SHN83152.1"/>
    </source>
</evidence>
<proteinExistence type="predicted"/>
<dbReference type="RefSeq" id="WP_156898737.1">
    <property type="nucleotide sequence ID" value="NZ_LT670849.1"/>
</dbReference>